<dbReference type="EMBL" id="FAOP01000006">
    <property type="protein sequence ID" value="CUU06457.1"/>
    <property type="molecule type" value="Genomic_DNA"/>
</dbReference>
<accession>A0A0P1M3K7</accession>
<evidence type="ECO:0000256" key="3">
    <source>
        <dbReference type="RuleBase" id="RU003457"/>
    </source>
</evidence>
<evidence type="ECO:0000313" key="6">
    <source>
        <dbReference type="EMBL" id="CUS95190.1"/>
    </source>
</evidence>
<dbReference type="InterPro" id="IPR012093">
    <property type="entry name" value="Pirin"/>
</dbReference>
<comment type="similarity">
    <text evidence="1 3">Belongs to the pirin family.</text>
</comment>
<dbReference type="InterPro" id="IPR014710">
    <property type="entry name" value="RmlC-like_jellyroll"/>
</dbReference>
<dbReference type="SUPFAM" id="SSF51182">
    <property type="entry name" value="RmlC-like cupins"/>
    <property type="match status" value="1"/>
</dbReference>
<feature type="binding site" evidence="2">
    <location>
        <position position="66"/>
    </location>
    <ligand>
        <name>Fe cation</name>
        <dbReference type="ChEBI" id="CHEBI:24875"/>
    </ligand>
</feature>
<accession>A0A0P1LTQ6</accession>
<keyword evidence="2" id="KW-0479">Metal-binding</keyword>
<reference evidence="7 8" key="1">
    <citation type="submission" date="2015-11" db="EMBL/GenBank/DDBJ databases">
        <authorList>
            <person name="Zhang Y."/>
            <person name="Guo Z."/>
        </authorList>
    </citation>
    <scope>NUCLEOTIDE SEQUENCE [LARGE SCALE GENOMIC DNA]</scope>
    <source>
        <strain evidence="7">JGI-4</strain>
    </source>
</reference>
<dbReference type="Proteomes" id="UP000182200">
    <property type="component" value="Unassembled WGS sequence"/>
</dbReference>
<accession>A0A0S4N5Q5</accession>
<accession>A0A0P1MU58</accession>
<dbReference type="Pfam" id="PF05726">
    <property type="entry name" value="Pirin_C"/>
    <property type="match status" value="1"/>
</dbReference>
<dbReference type="RefSeq" id="WP_075426839.1">
    <property type="nucleotide sequence ID" value="NZ_CZVI01000065.1"/>
</dbReference>
<dbReference type="CDD" id="cd02247">
    <property type="entry name" value="cupin_pirin_C"/>
    <property type="match status" value="1"/>
</dbReference>
<evidence type="ECO:0000256" key="1">
    <source>
        <dbReference type="ARBA" id="ARBA00008416"/>
    </source>
</evidence>
<evidence type="ECO:0000259" key="5">
    <source>
        <dbReference type="Pfam" id="PF05726"/>
    </source>
</evidence>
<dbReference type="PIRSF" id="PIRSF006232">
    <property type="entry name" value="Pirin"/>
    <property type="match status" value="1"/>
</dbReference>
<dbReference type="CDD" id="cd02909">
    <property type="entry name" value="cupin_pirin_N"/>
    <property type="match status" value="1"/>
</dbReference>
<reference evidence="6 9" key="2">
    <citation type="submission" date="2015-11" db="EMBL/GenBank/DDBJ databases">
        <authorList>
            <person name="Varghese N."/>
        </authorList>
    </citation>
    <scope>NUCLEOTIDE SEQUENCE [LARGE SCALE GENOMIC DNA]</scope>
    <source>
        <strain evidence="6 9">JGI-8</strain>
    </source>
</reference>
<keyword evidence="2" id="KW-0408">Iron</keyword>
<dbReference type="Gene3D" id="2.60.120.10">
    <property type="entry name" value="Jelly Rolls"/>
    <property type="match status" value="2"/>
</dbReference>
<evidence type="ECO:0000313" key="7">
    <source>
        <dbReference type="EMBL" id="CUU06457.1"/>
    </source>
</evidence>
<dbReference type="AlphaFoldDB" id="A0A0P1LIV8"/>
<dbReference type="STRING" id="1633631.GCA_001442925_01500"/>
<feature type="binding site" evidence="2">
    <location>
        <position position="110"/>
    </location>
    <ligand>
        <name>Fe cation</name>
        <dbReference type="ChEBI" id="CHEBI:24875"/>
    </ligand>
</feature>
<evidence type="ECO:0000313" key="8">
    <source>
        <dbReference type="Proteomes" id="UP000182011"/>
    </source>
</evidence>
<comment type="cofactor">
    <cofactor evidence="2">
        <name>Fe cation</name>
        <dbReference type="ChEBI" id="CHEBI:24875"/>
    </cofactor>
    <text evidence="2">Binds 1 Fe cation per subunit.</text>
</comment>
<protein>
    <recommendedName>
        <fullName evidence="10">Pirin family protein</fullName>
    </recommendedName>
</protein>
<sequence>MHIKTIKTRSVYRVIPSIEVFDGAGVRLRRYIGSPYLNYLDPFLLLDEFKSDDPNDYIAGFPPHPHRGFQTLTYMINGEFEHKDSTGSTGKLTSGGLQWMNAGSGVIHSEMPLMKEGLLWGYQLWINLPAKEKMSDPFYYNFKAIELNKGDTKINLLSGAFDEIKQKSWTSYPIVYLDVRLTKGSDFKYEVSETMNVFCIVSEGKIKFSDGAELKQHQLAILTKGNLIQFAALEDSIILIGCGEPLNEPVARWGPFVMNTKEEIIQAIEDYQNGKLVKKKAVDIFNI</sequence>
<dbReference type="InterPro" id="IPR003829">
    <property type="entry name" value="Pirin_N_dom"/>
</dbReference>
<accession>A0A0P1LIV8</accession>
<feature type="domain" description="Pirin C-terminal" evidence="5">
    <location>
        <begin position="176"/>
        <end position="276"/>
    </location>
</feature>
<dbReference type="EMBL" id="CZVI01000065">
    <property type="protein sequence ID" value="CUS95190.1"/>
    <property type="molecule type" value="Genomic_DNA"/>
</dbReference>
<dbReference type="InterPro" id="IPR008778">
    <property type="entry name" value="Pirin_C_dom"/>
</dbReference>
<proteinExistence type="inferred from homology"/>
<dbReference type="Proteomes" id="UP000182011">
    <property type="component" value="Unassembled WGS sequence"/>
</dbReference>
<gene>
    <name evidence="7" type="ORF">JGI4_01505</name>
    <name evidence="6" type="ORF">JGI8_02121</name>
</gene>
<evidence type="ECO:0000256" key="2">
    <source>
        <dbReference type="PIRSR" id="PIRSR006232-1"/>
    </source>
</evidence>
<feature type="domain" description="Pirin N-terminal" evidence="4">
    <location>
        <begin position="26"/>
        <end position="126"/>
    </location>
</feature>
<dbReference type="PANTHER" id="PTHR13903:SF8">
    <property type="entry name" value="PIRIN"/>
    <property type="match status" value="1"/>
</dbReference>
<accession>A0A0P1LP24</accession>
<organism evidence="7 8">
    <name type="scientific">Candidatus Kryptonium thompsonii</name>
    <dbReference type="NCBI Taxonomy" id="1633631"/>
    <lineage>
        <taxon>Bacteria</taxon>
        <taxon>Pseudomonadati</taxon>
        <taxon>Candidatus Kryptoniota</taxon>
        <taxon>Candidatus Kryptonium</taxon>
    </lineage>
</organism>
<evidence type="ECO:0000259" key="4">
    <source>
        <dbReference type="Pfam" id="PF02678"/>
    </source>
</evidence>
<accession>A0A0P1MEG4</accession>
<dbReference type="PANTHER" id="PTHR13903">
    <property type="entry name" value="PIRIN-RELATED"/>
    <property type="match status" value="1"/>
</dbReference>
<feature type="binding site" evidence="2">
    <location>
        <position position="108"/>
    </location>
    <ligand>
        <name>Fe cation</name>
        <dbReference type="ChEBI" id="CHEBI:24875"/>
    </ligand>
</feature>
<accession>A0A0P1MHV1</accession>
<dbReference type="Pfam" id="PF02678">
    <property type="entry name" value="Pirin"/>
    <property type="match status" value="1"/>
</dbReference>
<evidence type="ECO:0008006" key="10">
    <source>
        <dbReference type="Google" id="ProtNLM"/>
    </source>
</evidence>
<name>A0A0P1LIV8_9BACT</name>
<dbReference type="OrthoDB" id="9780903at2"/>
<dbReference type="InterPro" id="IPR011051">
    <property type="entry name" value="RmlC_Cupin_sf"/>
</dbReference>
<dbReference type="GO" id="GO:0046872">
    <property type="term" value="F:metal ion binding"/>
    <property type="evidence" value="ECO:0007669"/>
    <property type="project" value="UniProtKB-KW"/>
</dbReference>
<feature type="binding site" evidence="2">
    <location>
        <position position="64"/>
    </location>
    <ligand>
        <name>Fe cation</name>
        <dbReference type="ChEBI" id="CHEBI:24875"/>
    </ligand>
</feature>
<keyword evidence="9" id="KW-1185">Reference proteome</keyword>
<evidence type="ECO:0000313" key="9">
    <source>
        <dbReference type="Proteomes" id="UP000182200"/>
    </source>
</evidence>